<protein>
    <submittedName>
        <fullName evidence="1">Uncharacterized protein</fullName>
    </submittedName>
</protein>
<dbReference type="AlphaFoldDB" id="A0A9W8D1L9"/>
<dbReference type="InterPro" id="IPR022234">
    <property type="entry name" value="DUF3759"/>
</dbReference>
<dbReference type="PANTHER" id="PTHR37450:SF1">
    <property type="entry name" value="CIPC PROTEIN"/>
    <property type="match status" value="1"/>
</dbReference>
<evidence type="ECO:0000313" key="1">
    <source>
        <dbReference type="EMBL" id="KAJ1735635.1"/>
    </source>
</evidence>
<reference evidence="1" key="1">
    <citation type="submission" date="2022-07" db="EMBL/GenBank/DDBJ databases">
        <title>Phylogenomic reconstructions and comparative analyses of Kickxellomycotina fungi.</title>
        <authorList>
            <person name="Reynolds N.K."/>
            <person name="Stajich J.E."/>
            <person name="Barry K."/>
            <person name="Grigoriev I.V."/>
            <person name="Crous P."/>
            <person name="Smith M.E."/>
        </authorList>
    </citation>
    <scope>NUCLEOTIDE SEQUENCE</scope>
    <source>
        <strain evidence="1">BCRC 34381</strain>
    </source>
</reference>
<dbReference type="OrthoDB" id="9895617at2759"/>
<dbReference type="PANTHER" id="PTHR37450">
    <property type="entry name" value="CIPC PROTEIN"/>
    <property type="match status" value="1"/>
</dbReference>
<sequence>MGYVQPVETSARDLADFDIDEFEREFGSADMSRGIFGFDSGHGKSKTSHQLIGGAAAWAAFKWYENWKRNTKGEKVNHSFIKKMLTAVAVAQVIKIAEKRSSSFQEGVSRDLAVEQAVRDIGRISDIKYSGPDTSHVYSDVHGGEADSFNAGRY</sequence>
<dbReference type="Proteomes" id="UP001143981">
    <property type="component" value="Unassembled WGS sequence"/>
</dbReference>
<name>A0A9W8D1L9_9FUNG</name>
<accession>A0A9W8D1L9</accession>
<dbReference type="EMBL" id="JANBOI010000017">
    <property type="protein sequence ID" value="KAJ1735635.1"/>
    <property type="molecule type" value="Genomic_DNA"/>
</dbReference>
<organism evidence="1 2">
    <name type="scientific">Coemansia biformis</name>
    <dbReference type="NCBI Taxonomy" id="1286918"/>
    <lineage>
        <taxon>Eukaryota</taxon>
        <taxon>Fungi</taxon>
        <taxon>Fungi incertae sedis</taxon>
        <taxon>Zoopagomycota</taxon>
        <taxon>Kickxellomycotina</taxon>
        <taxon>Kickxellomycetes</taxon>
        <taxon>Kickxellales</taxon>
        <taxon>Kickxellaceae</taxon>
        <taxon>Coemansia</taxon>
    </lineage>
</organism>
<evidence type="ECO:0000313" key="2">
    <source>
        <dbReference type="Proteomes" id="UP001143981"/>
    </source>
</evidence>
<proteinExistence type="predicted"/>
<dbReference type="Pfam" id="PF12585">
    <property type="entry name" value="DUF3759"/>
    <property type="match status" value="1"/>
</dbReference>
<comment type="caution">
    <text evidence="1">The sequence shown here is derived from an EMBL/GenBank/DDBJ whole genome shotgun (WGS) entry which is preliminary data.</text>
</comment>
<gene>
    <name evidence="1" type="ORF">LPJ61_000430</name>
</gene>
<keyword evidence="2" id="KW-1185">Reference proteome</keyword>